<name>A0A0G1KP93_9BACT</name>
<dbReference type="EMBL" id="LCJW01000036">
    <property type="protein sequence ID" value="KKT85305.1"/>
    <property type="molecule type" value="Genomic_DNA"/>
</dbReference>
<dbReference type="AlphaFoldDB" id="A0A0G1KP93"/>
<reference evidence="1 2" key="1">
    <citation type="journal article" date="2015" name="Nature">
        <title>rRNA introns, odd ribosomes, and small enigmatic genomes across a large radiation of phyla.</title>
        <authorList>
            <person name="Brown C.T."/>
            <person name="Hug L.A."/>
            <person name="Thomas B.C."/>
            <person name="Sharon I."/>
            <person name="Castelle C.J."/>
            <person name="Singh A."/>
            <person name="Wilkins M.J."/>
            <person name="Williams K.H."/>
            <person name="Banfield J.F."/>
        </authorList>
    </citation>
    <scope>NUCLEOTIDE SEQUENCE [LARGE SCALE GENOMIC DNA]</scope>
</reference>
<accession>A0A0G1KP93</accession>
<sequence>MANYSLNIKLPNSSYSVYFSKPALYLAIILLLLIVLPYPSPKPASAVGGDINIGANLIIGGGLGIKSTRYYDASNSLYFTEPAGTTILNNLSASGSANFLGNVGIGTAAPGAKLDVYGANVYLGGVTTGRFVEIGTTAGGYGMIQGQTNRGGAVAAQDLTLQPSGGNVGIGDATPSYPLDVTGEIRSTSNIYANDKIITSRYGHAGTYLSTEVQGIWSIGDAYQIDTTADDFGNLYGMGYAYSTNGGAPFTNQHQIVFTTAGTVTAAIGLTSGTGYFAGNVGIGTTAPAYKLDVEGSASIVGRFTTTATAGVGAELLLYQNSTSPAVNDNVGYIIFQGNTSAPATLTNYSFISSSISDPILNQEDGYLEFYNMNGGVTTRNALIGSAGIWASNFGTVVGTGTKALCWDNSAGSYIADCTGAPIADYAETYPTLENVDYGEIVATSLQTTTIKRAETDTKGNALPGIAQTTSVLGQSSEPYQNNIIGITSRNYGDFSSTGKGAVNESDHPLPVALSGRVPVKISPTSTSIKVGDPITSSDDPGKGIKAINAGRIVGTALENWDPNNPKDKILIFVNNSWHDPDLAINDSGDVTLAGNSVANYTVTTPTGITSKIGAFAEVVIGKIKAGLVETKQLIVDGVDIAKKLTELSNKVDSQQKQIDDLKKVIEKLKK</sequence>
<organism evidence="1 2">
    <name type="scientific">Candidatus Collierbacteria bacterium GW2011_GWA2_44_99</name>
    <dbReference type="NCBI Taxonomy" id="1618380"/>
    <lineage>
        <taxon>Bacteria</taxon>
        <taxon>Candidatus Collieribacteriota</taxon>
    </lineage>
</organism>
<proteinExistence type="predicted"/>
<comment type="caution">
    <text evidence="1">The sequence shown here is derived from an EMBL/GenBank/DDBJ whole genome shotgun (WGS) entry which is preliminary data.</text>
</comment>
<protein>
    <submittedName>
        <fullName evidence="1">FG-GAP repeat protein</fullName>
    </submittedName>
</protein>
<dbReference type="Proteomes" id="UP000034797">
    <property type="component" value="Unassembled WGS sequence"/>
</dbReference>
<evidence type="ECO:0000313" key="2">
    <source>
        <dbReference type="Proteomes" id="UP000034797"/>
    </source>
</evidence>
<evidence type="ECO:0000313" key="1">
    <source>
        <dbReference type="EMBL" id="KKT85305.1"/>
    </source>
</evidence>
<gene>
    <name evidence="1" type="ORF">UW84_C0036G0012</name>
</gene>